<dbReference type="GO" id="GO:0016407">
    <property type="term" value="F:acetyltransferase activity"/>
    <property type="evidence" value="ECO:0007669"/>
    <property type="project" value="TreeGrafter"/>
</dbReference>
<evidence type="ECO:0000256" key="8">
    <source>
        <dbReference type="SAM" id="MobiDB-lite"/>
    </source>
</evidence>
<feature type="region of interest" description="Disordered" evidence="8">
    <location>
        <begin position="167"/>
        <end position="187"/>
    </location>
</feature>
<evidence type="ECO:0000256" key="1">
    <source>
        <dbReference type="ARBA" id="ARBA00001938"/>
    </source>
</evidence>
<accession>A0A368UUI6</accession>
<evidence type="ECO:0000256" key="3">
    <source>
        <dbReference type="ARBA" id="ARBA00011484"/>
    </source>
</evidence>
<comment type="cofactor">
    <cofactor evidence="1 7">
        <name>(R)-lipoate</name>
        <dbReference type="ChEBI" id="CHEBI:83088"/>
    </cofactor>
</comment>
<protein>
    <recommendedName>
        <fullName evidence="7">Dihydrolipoamide acetyltransferase component of pyruvate dehydrogenase complex</fullName>
        <ecNumber evidence="7">2.3.1.-</ecNumber>
    </recommendedName>
</protein>
<keyword evidence="6 7" id="KW-0012">Acyltransferase</keyword>
<evidence type="ECO:0000256" key="4">
    <source>
        <dbReference type="ARBA" id="ARBA00022679"/>
    </source>
</evidence>
<dbReference type="InterPro" id="IPR036625">
    <property type="entry name" value="E3-bd_dom_sf"/>
</dbReference>
<dbReference type="SUPFAM" id="SSF51230">
    <property type="entry name" value="Single hybrid motif"/>
    <property type="match status" value="1"/>
</dbReference>
<dbReference type="SUPFAM" id="SSF52777">
    <property type="entry name" value="CoA-dependent acyltransferases"/>
    <property type="match status" value="1"/>
</dbReference>
<evidence type="ECO:0000256" key="5">
    <source>
        <dbReference type="ARBA" id="ARBA00022823"/>
    </source>
</evidence>
<dbReference type="EC" id="2.3.1.-" evidence="7"/>
<dbReference type="Gene3D" id="2.40.50.100">
    <property type="match status" value="1"/>
</dbReference>
<feature type="domain" description="Peripheral subunit-binding (PSBD)" evidence="9">
    <location>
        <begin position="128"/>
        <end position="165"/>
    </location>
</feature>
<dbReference type="InterPro" id="IPR050743">
    <property type="entry name" value="2-oxoacid_DH_E2_comp"/>
</dbReference>
<dbReference type="GO" id="GO:0005737">
    <property type="term" value="C:cytoplasm"/>
    <property type="evidence" value="ECO:0007669"/>
    <property type="project" value="TreeGrafter"/>
</dbReference>
<keyword evidence="5 7" id="KW-0450">Lipoyl</keyword>
<sequence length="430" mass="47429">MAIPIIMPRQGQSVETCILTSLLKSPGDQVKKGEILFEYETDKASFEEEASEDGVFLGAFFEEGDEVPVLKTVCVIGREGEDISQFSQDNKYPTFTDSHESDETVNFEAPKETRQTALSTKNSEHYIRISPRARKKAEIKNVPINELSGTGPNGRILNRDVEQWLQTKKSSSSAKATPKREKIQAQPPSEWATTTTLLSKEDYEIKPLTNIRKIIARAMHQSLQSSAQLTHHLSADARGLLAVRKQAKKENVDLTLNDLICYATVKALKKFPQVNAHLSNEQLRLYKGVHLGIAVDTERGLMVPTVKNADDLNIHGLSSKMHELASACRKGSIDPGLIAPEAASFTISNLGNYGVEMFTPVINLPQVAILGVNTIIYRPRPMDDGSMAIIPHLGLSLTYDHRALDGSEATRFVKEVANEIEALTPSQILG</sequence>
<comment type="caution">
    <text evidence="10">The sequence shown here is derived from an EMBL/GenBank/DDBJ whole genome shotgun (WGS) entry which is preliminary data.</text>
</comment>
<reference evidence="10 11" key="1">
    <citation type="submission" date="2018-07" db="EMBL/GenBank/DDBJ databases">
        <title>Freshwater and sediment microbial communities from various areas in North America, analyzing microbe dynamics in response to fracking.</title>
        <authorList>
            <person name="Lamendella R."/>
        </authorList>
    </citation>
    <scope>NUCLEOTIDE SEQUENCE [LARGE SCALE GENOMIC DNA]</scope>
    <source>
        <strain evidence="10 11">160A</strain>
    </source>
</reference>
<evidence type="ECO:0000259" key="9">
    <source>
        <dbReference type="PROSITE" id="PS51826"/>
    </source>
</evidence>
<dbReference type="InterPro" id="IPR011053">
    <property type="entry name" value="Single_hybrid_motif"/>
</dbReference>
<comment type="similarity">
    <text evidence="2 7">Belongs to the 2-oxoacid dehydrogenase family.</text>
</comment>
<keyword evidence="11" id="KW-1185">Reference proteome</keyword>
<feature type="compositionally biased region" description="Low complexity" evidence="8">
    <location>
        <begin position="167"/>
        <end position="176"/>
    </location>
</feature>
<dbReference type="Pfam" id="PF00364">
    <property type="entry name" value="Biotin_lipoyl"/>
    <property type="match status" value="1"/>
</dbReference>
<evidence type="ECO:0000256" key="6">
    <source>
        <dbReference type="ARBA" id="ARBA00023315"/>
    </source>
</evidence>
<keyword evidence="10" id="KW-0670">Pyruvate</keyword>
<dbReference type="PANTHER" id="PTHR43178:SF5">
    <property type="entry name" value="LIPOAMIDE ACYLTRANSFERASE COMPONENT OF BRANCHED-CHAIN ALPHA-KETO ACID DEHYDROGENASE COMPLEX, MITOCHONDRIAL"/>
    <property type="match status" value="1"/>
</dbReference>
<name>A0A368UUI6_9BACT</name>
<dbReference type="PANTHER" id="PTHR43178">
    <property type="entry name" value="DIHYDROLIPOAMIDE ACETYLTRANSFERASE COMPONENT OF PYRUVATE DEHYDROGENASE COMPLEX"/>
    <property type="match status" value="1"/>
</dbReference>
<comment type="subunit">
    <text evidence="3">Forms a 24-polypeptide structural core with octahedral symmetry.</text>
</comment>
<dbReference type="Pfam" id="PF02817">
    <property type="entry name" value="E3_binding"/>
    <property type="match status" value="1"/>
</dbReference>
<gene>
    <name evidence="10" type="ORF">DFO77_11572</name>
</gene>
<dbReference type="InterPro" id="IPR004167">
    <property type="entry name" value="PSBD"/>
</dbReference>
<dbReference type="RefSeq" id="WP_258861617.1">
    <property type="nucleotide sequence ID" value="NZ_QPIZ01000015.1"/>
</dbReference>
<evidence type="ECO:0000256" key="7">
    <source>
        <dbReference type="RuleBase" id="RU003423"/>
    </source>
</evidence>
<dbReference type="InterPro" id="IPR000089">
    <property type="entry name" value="Biotin_lipoyl"/>
</dbReference>
<dbReference type="Proteomes" id="UP000252733">
    <property type="component" value="Unassembled WGS sequence"/>
</dbReference>
<dbReference type="Gene3D" id="3.30.559.10">
    <property type="entry name" value="Chloramphenicol acetyltransferase-like domain"/>
    <property type="match status" value="1"/>
</dbReference>
<dbReference type="InterPro" id="IPR001078">
    <property type="entry name" value="2-oxoacid_DH_actylTfrase"/>
</dbReference>
<dbReference type="EMBL" id="QPIZ01000015">
    <property type="protein sequence ID" value="RCW32527.1"/>
    <property type="molecule type" value="Genomic_DNA"/>
</dbReference>
<evidence type="ECO:0000313" key="10">
    <source>
        <dbReference type="EMBL" id="RCW32527.1"/>
    </source>
</evidence>
<dbReference type="Gene3D" id="4.10.320.10">
    <property type="entry name" value="E3-binding domain"/>
    <property type="match status" value="1"/>
</dbReference>
<dbReference type="SUPFAM" id="SSF47005">
    <property type="entry name" value="Peripheral subunit-binding domain of 2-oxo acid dehydrogenase complex"/>
    <property type="match status" value="1"/>
</dbReference>
<dbReference type="Pfam" id="PF00198">
    <property type="entry name" value="2-oxoacid_dh"/>
    <property type="match status" value="1"/>
</dbReference>
<dbReference type="PROSITE" id="PS51826">
    <property type="entry name" value="PSBD"/>
    <property type="match status" value="1"/>
</dbReference>
<dbReference type="InterPro" id="IPR023213">
    <property type="entry name" value="CAT-like_dom_sf"/>
</dbReference>
<dbReference type="AlphaFoldDB" id="A0A368UUI6"/>
<evidence type="ECO:0000256" key="2">
    <source>
        <dbReference type="ARBA" id="ARBA00007317"/>
    </source>
</evidence>
<proteinExistence type="inferred from homology"/>
<evidence type="ECO:0000313" key="11">
    <source>
        <dbReference type="Proteomes" id="UP000252733"/>
    </source>
</evidence>
<keyword evidence="4 7" id="KW-0808">Transferase</keyword>
<dbReference type="GO" id="GO:0031405">
    <property type="term" value="F:lipoic acid binding"/>
    <property type="evidence" value="ECO:0007669"/>
    <property type="project" value="TreeGrafter"/>
</dbReference>
<dbReference type="CDD" id="cd06849">
    <property type="entry name" value="lipoyl_domain"/>
    <property type="match status" value="1"/>
</dbReference>
<organism evidence="10 11">
    <name type="scientific">Marinilabilia salmonicolor</name>
    <dbReference type="NCBI Taxonomy" id="989"/>
    <lineage>
        <taxon>Bacteria</taxon>
        <taxon>Pseudomonadati</taxon>
        <taxon>Bacteroidota</taxon>
        <taxon>Bacteroidia</taxon>
        <taxon>Marinilabiliales</taxon>
        <taxon>Marinilabiliaceae</taxon>
        <taxon>Marinilabilia</taxon>
    </lineage>
</organism>